<dbReference type="AlphaFoldDB" id="A0AAU9RGT4"/>
<name>A0AAU9RGT4_THLAR</name>
<dbReference type="EMBL" id="CAJVSB020000019">
    <property type="protein sequence ID" value="CAH2040656.1"/>
    <property type="molecule type" value="Genomic_DNA"/>
</dbReference>
<dbReference type="PANTHER" id="PTHR47030">
    <property type="entry name" value="LIPASE CLASS 3 FAMILY PROTEIN"/>
    <property type="match status" value="1"/>
</dbReference>
<organism evidence="1 2">
    <name type="scientific">Thlaspi arvense</name>
    <name type="common">Field penny-cress</name>
    <dbReference type="NCBI Taxonomy" id="13288"/>
    <lineage>
        <taxon>Eukaryota</taxon>
        <taxon>Viridiplantae</taxon>
        <taxon>Streptophyta</taxon>
        <taxon>Embryophyta</taxon>
        <taxon>Tracheophyta</taxon>
        <taxon>Spermatophyta</taxon>
        <taxon>Magnoliopsida</taxon>
        <taxon>eudicotyledons</taxon>
        <taxon>Gunneridae</taxon>
        <taxon>Pentapetalae</taxon>
        <taxon>rosids</taxon>
        <taxon>malvids</taxon>
        <taxon>Brassicales</taxon>
        <taxon>Brassicaceae</taxon>
        <taxon>Thlaspideae</taxon>
        <taxon>Thlaspi</taxon>
    </lineage>
</organism>
<dbReference type="Proteomes" id="UP000836841">
    <property type="component" value="Unassembled WGS sequence"/>
</dbReference>
<evidence type="ECO:0000313" key="2">
    <source>
        <dbReference type="Proteomes" id="UP000836841"/>
    </source>
</evidence>
<keyword evidence="2" id="KW-1185">Reference proteome</keyword>
<comment type="caution">
    <text evidence="1">The sequence shown here is derived from an EMBL/GenBank/DDBJ whole genome shotgun (WGS) entry which is preliminary data.</text>
</comment>
<evidence type="ECO:0000313" key="1">
    <source>
        <dbReference type="EMBL" id="CAH2040656.1"/>
    </source>
</evidence>
<protein>
    <submittedName>
        <fullName evidence="1">Uncharacterized protein</fullName>
    </submittedName>
</protein>
<dbReference type="PANTHER" id="PTHR47030:SF2">
    <property type="entry name" value="LIPASE CLASS 3 FAMILY PROTEIN"/>
    <property type="match status" value="1"/>
</dbReference>
<accession>A0AAU9RGT4</accession>
<proteinExistence type="predicted"/>
<sequence>MYVFIIYNNEFSARLSIASILRLRGAALTAVSQDTAESTITSKLASRFLFLSKCEKSKDETKIQNLNSNSHAMVAEDGNLQDHNSEYRRSNELALFFLSFVHEIFRD</sequence>
<gene>
    <name evidence="1" type="ORF">TAV2_LOCUS4176</name>
</gene>
<reference evidence="1 2" key="1">
    <citation type="submission" date="2022-03" db="EMBL/GenBank/DDBJ databases">
        <authorList>
            <person name="Nunn A."/>
            <person name="Chopra R."/>
            <person name="Nunn A."/>
            <person name="Contreras Garrido A."/>
        </authorList>
    </citation>
    <scope>NUCLEOTIDE SEQUENCE [LARGE SCALE GENOMIC DNA]</scope>
</reference>